<dbReference type="SUPFAM" id="SSF53901">
    <property type="entry name" value="Thiolase-like"/>
    <property type="match status" value="1"/>
</dbReference>
<dbReference type="InterPro" id="IPR016039">
    <property type="entry name" value="Thiolase-like"/>
</dbReference>
<accession>A0AAD2A8S9</accession>
<keyword evidence="5" id="KW-1185">Reference proteome</keyword>
<name>A0AAD2A8S9_9LAMI</name>
<evidence type="ECO:0000256" key="1">
    <source>
        <dbReference type="ARBA" id="ARBA00023315"/>
    </source>
</evidence>
<feature type="domain" description="FAE" evidence="3">
    <location>
        <begin position="94"/>
        <end position="179"/>
    </location>
</feature>
<protein>
    <recommendedName>
        <fullName evidence="3">FAE domain-containing protein</fullName>
    </recommendedName>
</protein>
<organism evidence="4 5">
    <name type="scientific">Fraxinus pennsylvanica</name>
    <dbReference type="NCBI Taxonomy" id="56036"/>
    <lineage>
        <taxon>Eukaryota</taxon>
        <taxon>Viridiplantae</taxon>
        <taxon>Streptophyta</taxon>
        <taxon>Embryophyta</taxon>
        <taxon>Tracheophyta</taxon>
        <taxon>Spermatophyta</taxon>
        <taxon>Magnoliopsida</taxon>
        <taxon>eudicotyledons</taxon>
        <taxon>Gunneridae</taxon>
        <taxon>Pentapetalae</taxon>
        <taxon>asterids</taxon>
        <taxon>lamiids</taxon>
        <taxon>Lamiales</taxon>
        <taxon>Oleaceae</taxon>
        <taxon>Oleeae</taxon>
        <taxon>Fraxinus</taxon>
    </lineage>
</organism>
<evidence type="ECO:0000256" key="2">
    <source>
        <dbReference type="ARBA" id="ARBA00047375"/>
    </source>
</evidence>
<evidence type="ECO:0000313" key="4">
    <source>
        <dbReference type="EMBL" id="CAI9783620.1"/>
    </source>
</evidence>
<dbReference type="GO" id="GO:0006633">
    <property type="term" value="P:fatty acid biosynthetic process"/>
    <property type="evidence" value="ECO:0007669"/>
    <property type="project" value="InterPro"/>
</dbReference>
<dbReference type="Proteomes" id="UP000834106">
    <property type="component" value="Chromosome 20"/>
</dbReference>
<sequence>MSKSNANIPLIPSTSSRMLPDFKQSVKLNPDLHIFAPRPLRSLGSSHIQPHIGDCVLGALGNALGRFLWRGQGWQIVLLRKVLSFKGKFLRNRDLVRKEAEAVMFGAIDELLAKTSLKPKDIGILIVNCSLFNPTPSLSAMVINFYKLRGNIISYNLGGMGCSVGLISIDLAKNLLQPPPPSLLLNTGPILQNLSYFSTFSALNYKERETWVALDFHGN</sequence>
<dbReference type="InterPro" id="IPR012392">
    <property type="entry name" value="3-ktacl-CoA_syn"/>
</dbReference>
<comment type="catalytic activity">
    <reaction evidence="2">
        <text>a very-long-chain acyl-CoA + malonyl-CoA + H(+) = a very-long-chain 3-oxoacyl-CoA + CO2 + CoA</text>
        <dbReference type="Rhea" id="RHEA:32727"/>
        <dbReference type="ChEBI" id="CHEBI:15378"/>
        <dbReference type="ChEBI" id="CHEBI:16526"/>
        <dbReference type="ChEBI" id="CHEBI:57287"/>
        <dbReference type="ChEBI" id="CHEBI:57384"/>
        <dbReference type="ChEBI" id="CHEBI:90725"/>
        <dbReference type="ChEBI" id="CHEBI:90736"/>
        <dbReference type="EC" id="2.3.1.199"/>
    </reaction>
</comment>
<evidence type="ECO:0000313" key="5">
    <source>
        <dbReference type="Proteomes" id="UP000834106"/>
    </source>
</evidence>
<reference evidence="4" key="1">
    <citation type="submission" date="2023-05" db="EMBL/GenBank/DDBJ databases">
        <authorList>
            <person name="Huff M."/>
        </authorList>
    </citation>
    <scope>NUCLEOTIDE SEQUENCE</scope>
</reference>
<dbReference type="AlphaFoldDB" id="A0AAD2A8S9"/>
<dbReference type="PANTHER" id="PTHR31561">
    <property type="entry name" value="3-KETOACYL-COA SYNTHASE"/>
    <property type="match status" value="1"/>
</dbReference>
<gene>
    <name evidence="4" type="ORF">FPE_LOCUS31141</name>
</gene>
<dbReference type="Gene3D" id="3.40.47.10">
    <property type="match status" value="1"/>
</dbReference>
<evidence type="ECO:0000259" key="3">
    <source>
        <dbReference type="Pfam" id="PF08392"/>
    </source>
</evidence>
<dbReference type="EMBL" id="OU503055">
    <property type="protein sequence ID" value="CAI9783620.1"/>
    <property type="molecule type" value="Genomic_DNA"/>
</dbReference>
<dbReference type="InterPro" id="IPR013601">
    <property type="entry name" value="FAE1_typ3_polyketide_synth"/>
</dbReference>
<dbReference type="Pfam" id="PF08392">
    <property type="entry name" value="FAE1_CUT1_RppA"/>
    <property type="match status" value="1"/>
</dbReference>
<dbReference type="GO" id="GO:0016020">
    <property type="term" value="C:membrane"/>
    <property type="evidence" value="ECO:0007669"/>
    <property type="project" value="InterPro"/>
</dbReference>
<dbReference type="GO" id="GO:0009922">
    <property type="term" value="F:fatty acid elongase activity"/>
    <property type="evidence" value="ECO:0007669"/>
    <property type="project" value="UniProtKB-EC"/>
</dbReference>
<keyword evidence="1" id="KW-0808">Transferase</keyword>
<keyword evidence="1" id="KW-0012">Acyltransferase</keyword>
<proteinExistence type="predicted"/>